<dbReference type="PANTHER" id="PTHR32071:SF117">
    <property type="entry name" value="PTS-DEPENDENT DIHYDROXYACETONE KINASE OPERON REGULATORY PROTEIN-RELATED"/>
    <property type="match status" value="1"/>
</dbReference>
<reference evidence="9 10" key="1">
    <citation type="journal article" date="2018" name="ISME J.">
        <title>Endosymbiont genomes yield clues of tubeworm success.</title>
        <authorList>
            <person name="Li Y."/>
            <person name="Liles M.R."/>
            <person name="Halanych K.M."/>
        </authorList>
    </citation>
    <scope>NUCLEOTIDE SEQUENCE [LARGE SCALE GENOMIC DNA]</scope>
    <source>
        <strain evidence="9">A1422</strain>
    </source>
</reference>
<dbReference type="InterPro" id="IPR003593">
    <property type="entry name" value="AAA+_ATPase"/>
</dbReference>
<dbReference type="InterPro" id="IPR027417">
    <property type="entry name" value="P-loop_NTPase"/>
</dbReference>
<dbReference type="AlphaFoldDB" id="A0A370DSX6"/>
<evidence type="ECO:0000256" key="4">
    <source>
        <dbReference type="ARBA" id="ARBA00023125"/>
    </source>
</evidence>
<sequence length="444" mass="49827">MSRILIVEDESVIRNAMRRLLERKGYRIDDVDSVERAETEYRLSDYDLIIADVRLPGLAGVELIKPAAPVPVLIMTSYASVQAAVDAMKRGAIDYIAKPFNHEELLLLVKRILKHAKQLRQQAVLKSELEKNYPVKGMVGECPAMVEICRRISKVAPTDTTALILGESGTGKELVARALHEQSRRNDAPIITVNCAAIPEALIESELFGHEKGAFIGADTVHTGLIESADGGTLFLDEIGELPAAAQARLLRVLQNGEIKPVGSERSKQVDIRLIAATHQDLKQRVQEGEFRSDLYFRLRVMELNLPPLRERGRDIIKLSVFLLQKICRQLNRTTMGLTQETLNAITSYPWPGNVRELENAIERAVILCENNLITPDLLAIDISPTAESVAPSPNELSLEDYFRQFVLQHQEDMTETELAKKLGISRKALWERRQRLGIPRPKR</sequence>
<keyword evidence="2" id="KW-0067">ATP-binding</keyword>
<dbReference type="GO" id="GO:0005524">
    <property type="term" value="F:ATP binding"/>
    <property type="evidence" value="ECO:0007669"/>
    <property type="project" value="UniProtKB-KW"/>
</dbReference>
<dbReference type="PROSITE" id="PS50045">
    <property type="entry name" value="SIGMA54_INTERACT_4"/>
    <property type="match status" value="1"/>
</dbReference>
<dbReference type="GO" id="GO:0003677">
    <property type="term" value="F:DNA binding"/>
    <property type="evidence" value="ECO:0007669"/>
    <property type="project" value="UniProtKB-KW"/>
</dbReference>
<name>A0A370DSX6_9GAMM</name>
<dbReference type="Pfam" id="PF00158">
    <property type="entry name" value="Sigma54_activat"/>
    <property type="match status" value="1"/>
</dbReference>
<dbReference type="Pfam" id="PF00072">
    <property type="entry name" value="Response_reg"/>
    <property type="match status" value="1"/>
</dbReference>
<keyword evidence="3" id="KW-0805">Transcription regulation</keyword>
<keyword evidence="6" id="KW-0597">Phosphoprotein</keyword>
<evidence type="ECO:0000256" key="6">
    <source>
        <dbReference type="PROSITE-ProRule" id="PRU00169"/>
    </source>
</evidence>
<dbReference type="PROSITE" id="PS00676">
    <property type="entry name" value="SIGMA54_INTERACT_2"/>
    <property type="match status" value="1"/>
</dbReference>
<dbReference type="SUPFAM" id="SSF46689">
    <property type="entry name" value="Homeodomain-like"/>
    <property type="match status" value="1"/>
</dbReference>
<dbReference type="SMART" id="SM00382">
    <property type="entry name" value="AAA"/>
    <property type="match status" value="1"/>
</dbReference>
<comment type="caution">
    <text evidence="9">The sequence shown here is derived from an EMBL/GenBank/DDBJ whole genome shotgun (WGS) entry which is preliminary data.</text>
</comment>
<dbReference type="GO" id="GO:0000160">
    <property type="term" value="P:phosphorelay signal transduction system"/>
    <property type="evidence" value="ECO:0007669"/>
    <property type="project" value="InterPro"/>
</dbReference>
<evidence type="ECO:0000256" key="5">
    <source>
        <dbReference type="ARBA" id="ARBA00023163"/>
    </source>
</evidence>
<dbReference type="InterPro" id="IPR009057">
    <property type="entry name" value="Homeodomain-like_sf"/>
</dbReference>
<dbReference type="Gene3D" id="3.40.50.2300">
    <property type="match status" value="1"/>
</dbReference>
<keyword evidence="4" id="KW-0238">DNA-binding</keyword>
<evidence type="ECO:0000313" key="10">
    <source>
        <dbReference type="Proteomes" id="UP000255508"/>
    </source>
</evidence>
<dbReference type="Gene3D" id="1.10.8.60">
    <property type="match status" value="1"/>
</dbReference>
<dbReference type="InterPro" id="IPR001789">
    <property type="entry name" value="Sig_transdc_resp-reg_receiver"/>
</dbReference>
<dbReference type="Gene3D" id="3.40.50.300">
    <property type="entry name" value="P-loop containing nucleotide triphosphate hydrolases"/>
    <property type="match status" value="1"/>
</dbReference>
<evidence type="ECO:0000259" key="8">
    <source>
        <dbReference type="PROSITE" id="PS50110"/>
    </source>
</evidence>
<keyword evidence="5" id="KW-0804">Transcription</keyword>
<proteinExistence type="predicted"/>
<dbReference type="PROSITE" id="PS00688">
    <property type="entry name" value="SIGMA54_INTERACT_3"/>
    <property type="match status" value="1"/>
</dbReference>
<protein>
    <submittedName>
        <fullName evidence="9">Response regulator</fullName>
    </submittedName>
</protein>
<evidence type="ECO:0000256" key="3">
    <source>
        <dbReference type="ARBA" id="ARBA00023015"/>
    </source>
</evidence>
<dbReference type="PROSITE" id="PS50110">
    <property type="entry name" value="RESPONSE_REGULATORY"/>
    <property type="match status" value="1"/>
</dbReference>
<organism evidence="9 10">
    <name type="scientific">endosymbiont of Lamellibrachia luymesi</name>
    <dbReference type="NCBI Taxonomy" id="2200907"/>
    <lineage>
        <taxon>Bacteria</taxon>
        <taxon>Pseudomonadati</taxon>
        <taxon>Pseudomonadota</taxon>
        <taxon>Gammaproteobacteria</taxon>
        <taxon>sulfur-oxidizing symbionts</taxon>
    </lineage>
</organism>
<feature type="domain" description="Sigma-54 factor interaction" evidence="7">
    <location>
        <begin position="138"/>
        <end position="367"/>
    </location>
</feature>
<feature type="modified residue" description="4-aspartylphosphate" evidence="6">
    <location>
        <position position="52"/>
    </location>
</feature>
<dbReference type="CDD" id="cd00009">
    <property type="entry name" value="AAA"/>
    <property type="match status" value="1"/>
</dbReference>
<dbReference type="SUPFAM" id="SSF52540">
    <property type="entry name" value="P-loop containing nucleoside triphosphate hydrolases"/>
    <property type="match status" value="1"/>
</dbReference>
<dbReference type="Pfam" id="PF25601">
    <property type="entry name" value="AAA_lid_14"/>
    <property type="match status" value="1"/>
</dbReference>
<dbReference type="InterPro" id="IPR058031">
    <property type="entry name" value="AAA_lid_NorR"/>
</dbReference>
<dbReference type="SUPFAM" id="SSF52172">
    <property type="entry name" value="CheY-like"/>
    <property type="match status" value="1"/>
</dbReference>
<dbReference type="InterPro" id="IPR025944">
    <property type="entry name" value="Sigma_54_int_dom_CS"/>
</dbReference>
<dbReference type="GO" id="GO:0006355">
    <property type="term" value="P:regulation of DNA-templated transcription"/>
    <property type="evidence" value="ECO:0007669"/>
    <property type="project" value="InterPro"/>
</dbReference>
<feature type="domain" description="Response regulatory" evidence="8">
    <location>
        <begin position="3"/>
        <end position="113"/>
    </location>
</feature>
<dbReference type="InterPro" id="IPR011006">
    <property type="entry name" value="CheY-like_superfamily"/>
</dbReference>
<dbReference type="FunFam" id="3.40.50.300:FF:000006">
    <property type="entry name" value="DNA-binding transcriptional regulator NtrC"/>
    <property type="match status" value="1"/>
</dbReference>
<dbReference type="InterPro" id="IPR002078">
    <property type="entry name" value="Sigma_54_int"/>
</dbReference>
<dbReference type="SMART" id="SM00448">
    <property type="entry name" value="REC"/>
    <property type="match status" value="1"/>
</dbReference>
<accession>A0A370DSX6</accession>
<evidence type="ECO:0000259" key="7">
    <source>
        <dbReference type="PROSITE" id="PS50045"/>
    </source>
</evidence>
<dbReference type="InterPro" id="IPR025943">
    <property type="entry name" value="Sigma_54_int_dom_ATP-bd_2"/>
</dbReference>
<dbReference type="Proteomes" id="UP000255508">
    <property type="component" value="Unassembled WGS sequence"/>
</dbReference>
<evidence type="ECO:0000256" key="1">
    <source>
        <dbReference type="ARBA" id="ARBA00022741"/>
    </source>
</evidence>
<evidence type="ECO:0000313" key="9">
    <source>
        <dbReference type="EMBL" id="RDH88266.1"/>
    </source>
</evidence>
<keyword evidence="1" id="KW-0547">Nucleotide-binding</keyword>
<dbReference type="CDD" id="cd00156">
    <property type="entry name" value="REC"/>
    <property type="match status" value="1"/>
</dbReference>
<evidence type="ECO:0000256" key="2">
    <source>
        <dbReference type="ARBA" id="ARBA00022840"/>
    </source>
</evidence>
<dbReference type="PANTHER" id="PTHR32071">
    <property type="entry name" value="TRANSCRIPTIONAL REGULATORY PROTEIN"/>
    <property type="match status" value="1"/>
</dbReference>
<gene>
    <name evidence="9" type="ORF">DIZ79_14860</name>
</gene>
<dbReference type="EMBL" id="QFXD01000256">
    <property type="protein sequence ID" value="RDH88266.1"/>
    <property type="molecule type" value="Genomic_DNA"/>
</dbReference>